<gene>
    <name evidence="1" type="ORF">EXY23_08010</name>
</gene>
<dbReference type="RefSeq" id="WP_132286742.1">
    <property type="nucleotide sequence ID" value="NZ_SKBM01000006.1"/>
</dbReference>
<evidence type="ECO:0000313" key="1">
    <source>
        <dbReference type="EMBL" id="TCZ63920.1"/>
    </source>
</evidence>
<comment type="caution">
    <text evidence="1">The sequence shown here is derived from an EMBL/GenBank/DDBJ whole genome shotgun (WGS) entry which is preliminary data.</text>
</comment>
<dbReference type="OrthoDB" id="7238400at2"/>
<protein>
    <submittedName>
        <fullName evidence="1">Uncharacterized protein</fullName>
    </submittedName>
</protein>
<name>A0A4R4DUF9_9PROT</name>
<dbReference type="EMBL" id="SKBM01000006">
    <property type="protein sequence ID" value="TCZ63920.1"/>
    <property type="molecule type" value="Genomic_DNA"/>
</dbReference>
<organism evidence="1 2">
    <name type="scientific">Roseicella aquatilis</name>
    <dbReference type="NCBI Taxonomy" id="2527868"/>
    <lineage>
        <taxon>Bacteria</taxon>
        <taxon>Pseudomonadati</taxon>
        <taxon>Pseudomonadota</taxon>
        <taxon>Alphaproteobacteria</taxon>
        <taxon>Acetobacterales</taxon>
        <taxon>Roseomonadaceae</taxon>
        <taxon>Roseicella</taxon>
    </lineage>
</organism>
<dbReference type="AlphaFoldDB" id="A0A4R4DUF9"/>
<proteinExistence type="predicted"/>
<reference evidence="1 2" key="1">
    <citation type="submission" date="2019-03" db="EMBL/GenBank/DDBJ databases">
        <title>Paracraurococcus aquatilis NE82 genome sequence.</title>
        <authorList>
            <person name="Zhao Y."/>
            <person name="Du Z."/>
        </authorList>
    </citation>
    <scope>NUCLEOTIDE SEQUENCE [LARGE SCALE GENOMIC DNA]</scope>
    <source>
        <strain evidence="1 2">NE82</strain>
    </source>
</reference>
<keyword evidence="2" id="KW-1185">Reference proteome</keyword>
<dbReference type="Proteomes" id="UP000295023">
    <property type="component" value="Unassembled WGS sequence"/>
</dbReference>
<accession>A0A4R4DUF9</accession>
<evidence type="ECO:0000313" key="2">
    <source>
        <dbReference type="Proteomes" id="UP000295023"/>
    </source>
</evidence>
<sequence>MAGDLKKFVNPKFLRTVNLSLFRELFERQPPGPKQPDMALFELPDPEARAALAQLFEGPEEALPDGLVADLHNIAELGTEAGMVLIQERAAHRKVTITFDHGGEPDTVPLDPKHFALLVYLRYPAVFDAASDLAALQARSSFAEYVGHDENVEAQQDQTSKDAFEAAAGEMFKRDHRSAHCRVGWYEDGDTLRAVVTHDAPVSVLPVVGDKGEEVIRFRRLEYAVLSYQVSTGRLGIAGLRKGLRAELAEFFAVHILRRPGFFAGEDCQHLYSLERIERTGLGFKVEHAFDPGIQRVEIIEIQLDRLDAEAREGEVIVQATHLTRSFSGSALMRVLQHTDRVAFGTGRYRIGHVVLRIHFMGRKRATSVTVKIKPPSLAVFKRHRFEARVMELLRRNGFCLDRQPADVAAAA</sequence>